<evidence type="ECO:0000259" key="2">
    <source>
        <dbReference type="Pfam" id="PF00326"/>
    </source>
</evidence>
<dbReference type="Pfam" id="PF00326">
    <property type="entry name" value="Peptidase_S9"/>
    <property type="match status" value="1"/>
</dbReference>
<comment type="caution">
    <text evidence="3">The sequence shown here is derived from an EMBL/GenBank/DDBJ whole genome shotgun (WGS) entry which is preliminary data.</text>
</comment>
<dbReference type="AlphaFoldDB" id="A0A5M9WWU1"/>
<dbReference type="InterPro" id="IPR001375">
    <property type="entry name" value="Peptidase_S9_cat"/>
</dbReference>
<dbReference type="Gene3D" id="3.40.50.1820">
    <property type="entry name" value="alpha/beta hydrolase"/>
    <property type="match status" value="1"/>
</dbReference>
<dbReference type="PANTHER" id="PTHR42776:SF27">
    <property type="entry name" value="DIPEPTIDYL PEPTIDASE FAMILY MEMBER 6"/>
    <property type="match status" value="1"/>
</dbReference>
<name>A0A5M9WWU1_PAEAM</name>
<accession>A0A5M9WWU1</accession>
<keyword evidence="1 3" id="KW-0378">Hydrolase</keyword>
<dbReference type="InterPro" id="IPR029058">
    <property type="entry name" value="AB_hydrolase_fold"/>
</dbReference>
<dbReference type="GO" id="GO:0004252">
    <property type="term" value="F:serine-type endopeptidase activity"/>
    <property type="evidence" value="ECO:0007669"/>
    <property type="project" value="TreeGrafter"/>
</dbReference>
<organism evidence="3 4">
    <name type="scientific">Paenibacillus amylolyticus</name>
    <dbReference type="NCBI Taxonomy" id="1451"/>
    <lineage>
        <taxon>Bacteria</taxon>
        <taxon>Bacillati</taxon>
        <taxon>Bacillota</taxon>
        <taxon>Bacilli</taxon>
        <taxon>Bacillales</taxon>
        <taxon>Paenibacillaceae</taxon>
        <taxon>Paenibacillus</taxon>
    </lineage>
</organism>
<gene>
    <name evidence="3" type="ORF">EC604_18630</name>
</gene>
<proteinExistence type="predicted"/>
<feature type="domain" description="Peptidase S9 prolyl oligopeptidase catalytic" evidence="2">
    <location>
        <begin position="382"/>
        <end position="582"/>
    </location>
</feature>
<protein>
    <submittedName>
        <fullName evidence="3">Alpha/beta fold hydrolase</fullName>
    </submittedName>
</protein>
<dbReference type="GO" id="GO:0006508">
    <property type="term" value="P:proteolysis"/>
    <property type="evidence" value="ECO:0007669"/>
    <property type="project" value="InterPro"/>
</dbReference>
<dbReference type="EMBL" id="RIAS01000010">
    <property type="protein sequence ID" value="KAA8785853.1"/>
    <property type="molecule type" value="Genomic_DNA"/>
</dbReference>
<dbReference type="Proteomes" id="UP000323664">
    <property type="component" value="Unassembled WGS sequence"/>
</dbReference>
<dbReference type="RefSeq" id="WP_123065597.1">
    <property type="nucleotide sequence ID" value="NZ_RIAS01000010.1"/>
</dbReference>
<evidence type="ECO:0000313" key="3">
    <source>
        <dbReference type="EMBL" id="KAA8785853.1"/>
    </source>
</evidence>
<evidence type="ECO:0000313" key="4">
    <source>
        <dbReference type="Proteomes" id="UP000323664"/>
    </source>
</evidence>
<dbReference type="OrthoDB" id="108903at2"/>
<evidence type="ECO:0000256" key="1">
    <source>
        <dbReference type="ARBA" id="ARBA00022801"/>
    </source>
</evidence>
<reference evidence="3 4" key="1">
    <citation type="journal article" date="2019" name="J. Ind. Microbiol. Biotechnol.">
        <title>Paenibacillus amylolyticus 27C64 has a diverse set of carbohydrate-active enzymes and complete pectin deconstruction system.</title>
        <authorList>
            <person name="Keggi C."/>
            <person name="Doran-Peterson J."/>
        </authorList>
    </citation>
    <scope>NUCLEOTIDE SEQUENCE [LARGE SCALE GENOMIC DNA]</scope>
    <source>
        <strain evidence="3 4">27C64</strain>
    </source>
</reference>
<dbReference type="SUPFAM" id="SSF53474">
    <property type="entry name" value="alpha/beta-Hydrolases"/>
    <property type="match status" value="1"/>
</dbReference>
<sequence>MGDPFLNRMSVNRERTSMILCYDDQTCEWCELDDAGDVQAKHCLSDHWIGLGQTVQHVLFIGTGQVAAITKEKTERWIHVFQKEREHIRVIQTLSLKLPFPVMQLAWQDGQLQLLFAVRHRSGTVQIGLYDPVQEKAEWVTPELDNLQFVFWAKTEREIGVNVGGAGRVYFYGKANGSSREIPYQEYAYPVMDKQGDRIAVCIPMEDGFCPGWMSVQERVVHGSLEHSEPFSELIRIQLDVDQQHILCEGILRGKWQYIQYTLDGEKTFELCDYPGTLTQAVHSRDKQNLIGKYESITTAPVPARCRISESFGHITPLSVKHGDGPISNLVKQPETKYKHMRYGNAFIPYMDIHPEGKEQAVIYLHGGPHNCLLDSYSPVIARLYEAGVRVIGLNYPGSSGFGSDYKQRIQDDWGGVDADVIRLIREQVLGSYSAVSLYGVSYGAYLALLAAGRKPELWSNVVACAPFTDLSSLYAGGGAKLRSFLQTEIGELLQDKSALRDRSPLTYASALCEVDLQLVHGRNDQLCPVEQTEHLYREILKRKEPVEAKGRQLEMHIIDDLQHEVYAERIWAARAVHFLTQNRVIQPEQATKLR</sequence>
<dbReference type="PANTHER" id="PTHR42776">
    <property type="entry name" value="SERINE PEPTIDASE S9 FAMILY MEMBER"/>
    <property type="match status" value="1"/>
</dbReference>